<evidence type="ECO:0000256" key="1">
    <source>
        <dbReference type="SAM" id="Phobius"/>
    </source>
</evidence>
<reference evidence="4 5" key="1">
    <citation type="submission" date="2015-07" db="EMBL/GenBank/DDBJ databases">
        <authorList>
            <consortium name="Pathogen Informatics"/>
        </authorList>
    </citation>
    <scope>NUCLEOTIDE SEQUENCE [LARGE SCALE GENOMIC DNA]</scope>
    <source>
        <strain evidence="3 4">A316</strain>
        <strain evidence="2 5">A51</strain>
    </source>
</reference>
<keyword evidence="1" id="KW-0472">Membrane</keyword>
<dbReference type="AlphaFoldDB" id="A0A656AKG7"/>
<protein>
    <submittedName>
        <fullName evidence="3">Uncharacterized protein</fullName>
    </submittedName>
</protein>
<sequence>MKAKFAQRRPFVVSEIGAAGEVAWFIIIFSVDRC</sequence>
<evidence type="ECO:0000313" key="3">
    <source>
        <dbReference type="EMBL" id="CSD16799.1"/>
    </source>
</evidence>
<dbReference type="Proteomes" id="UP000041770">
    <property type="component" value="Unassembled WGS sequence"/>
</dbReference>
<name>A0A656AKG7_VIBCL</name>
<accession>A0A656AKG7</accession>
<feature type="transmembrane region" description="Helical" evidence="1">
    <location>
        <begin position="12"/>
        <end position="31"/>
    </location>
</feature>
<organism evidence="3 4">
    <name type="scientific">Vibrio cholerae</name>
    <dbReference type="NCBI Taxonomy" id="666"/>
    <lineage>
        <taxon>Bacteria</taxon>
        <taxon>Pseudomonadati</taxon>
        <taxon>Pseudomonadota</taxon>
        <taxon>Gammaproteobacteria</taxon>
        <taxon>Vibrionales</taxon>
        <taxon>Vibrionaceae</taxon>
        <taxon>Vibrio</taxon>
    </lineage>
</organism>
<evidence type="ECO:0000313" key="5">
    <source>
        <dbReference type="Proteomes" id="UP000044806"/>
    </source>
</evidence>
<dbReference type="Proteomes" id="UP000044806">
    <property type="component" value="Unassembled WGS sequence"/>
</dbReference>
<dbReference type="EMBL" id="CWQY01000033">
    <property type="protein sequence ID" value="CSD16799.1"/>
    <property type="molecule type" value="Genomic_DNA"/>
</dbReference>
<dbReference type="EMBL" id="CWOW01000016">
    <property type="protein sequence ID" value="CSA94646.1"/>
    <property type="molecule type" value="Genomic_DNA"/>
</dbReference>
<gene>
    <name evidence="2" type="ORF">ERS013165_02866</name>
    <name evidence="3" type="ORF">ERS013200_03400</name>
</gene>
<evidence type="ECO:0000313" key="4">
    <source>
        <dbReference type="Proteomes" id="UP000041770"/>
    </source>
</evidence>
<evidence type="ECO:0000313" key="2">
    <source>
        <dbReference type="EMBL" id="CSA94646.1"/>
    </source>
</evidence>
<keyword evidence="1" id="KW-0812">Transmembrane</keyword>
<proteinExistence type="predicted"/>
<keyword evidence="1" id="KW-1133">Transmembrane helix</keyword>